<comment type="similarity">
    <text evidence="2">Belongs to the alkylbase DNA glycosidase AlkA family.</text>
</comment>
<dbReference type="GO" id="GO:0043916">
    <property type="term" value="F:DNA-7-methylguanine glycosylase activity"/>
    <property type="evidence" value="ECO:0007669"/>
    <property type="project" value="TreeGrafter"/>
</dbReference>
<keyword evidence="4" id="KW-0227">DNA damage</keyword>
<dbReference type="Gene3D" id="1.10.1670.40">
    <property type="match status" value="1"/>
</dbReference>
<evidence type="ECO:0000256" key="1">
    <source>
        <dbReference type="ARBA" id="ARBA00000086"/>
    </source>
</evidence>
<evidence type="ECO:0000256" key="4">
    <source>
        <dbReference type="ARBA" id="ARBA00022763"/>
    </source>
</evidence>
<dbReference type="GO" id="GO:0006285">
    <property type="term" value="P:base-excision repair, AP site formation"/>
    <property type="evidence" value="ECO:0007669"/>
    <property type="project" value="TreeGrafter"/>
</dbReference>
<dbReference type="GO" id="GO:0005737">
    <property type="term" value="C:cytoplasm"/>
    <property type="evidence" value="ECO:0007669"/>
    <property type="project" value="TreeGrafter"/>
</dbReference>
<dbReference type="RefSeq" id="WP_062283395.1">
    <property type="nucleotide sequence ID" value="NZ_DF968181.1"/>
</dbReference>
<dbReference type="EMBL" id="DF968181">
    <property type="protein sequence ID" value="GAP41678.1"/>
    <property type="molecule type" value="Genomic_DNA"/>
</dbReference>
<dbReference type="Pfam" id="PF00730">
    <property type="entry name" value="HhH-GPD"/>
    <property type="match status" value="1"/>
</dbReference>
<evidence type="ECO:0000256" key="5">
    <source>
        <dbReference type="ARBA" id="ARBA00023204"/>
    </source>
</evidence>
<dbReference type="InterPro" id="IPR011257">
    <property type="entry name" value="DNA_glycosylase"/>
</dbReference>
<evidence type="ECO:0000313" key="8">
    <source>
        <dbReference type="Proteomes" id="UP000053370"/>
    </source>
</evidence>
<dbReference type="EC" id="3.2.2.21" evidence="3"/>
<dbReference type="GO" id="GO:0006307">
    <property type="term" value="P:DNA alkylation repair"/>
    <property type="evidence" value="ECO:0007669"/>
    <property type="project" value="TreeGrafter"/>
</dbReference>
<dbReference type="Gene3D" id="1.10.340.30">
    <property type="entry name" value="Hypothetical protein, domain 2"/>
    <property type="match status" value="1"/>
</dbReference>
<protein>
    <recommendedName>
        <fullName evidence="3">DNA-3-methyladenine glycosylase II</fullName>
        <ecNumber evidence="3">3.2.2.21</ecNumber>
    </recommendedName>
</protein>
<accession>A0A0S7BVA7</accession>
<dbReference type="Proteomes" id="UP000053370">
    <property type="component" value="Unassembled WGS sequence"/>
</dbReference>
<dbReference type="InterPro" id="IPR051912">
    <property type="entry name" value="Alkylbase_DNA_Glycosylase/TA"/>
</dbReference>
<dbReference type="SMART" id="SM00478">
    <property type="entry name" value="ENDO3c"/>
    <property type="match status" value="1"/>
</dbReference>
<dbReference type="PANTHER" id="PTHR43003:SF5">
    <property type="entry name" value="DNA-3-METHYLADENINE GLYCOSYLASE"/>
    <property type="match status" value="1"/>
</dbReference>
<sequence>MAVSIRITEKSDSVRHLSSVDGKMKSLIRSIGAIEYHCDFDSYEFLVKTIIGQMLSNKAADVITQRFEKICGGVVTPQAVSGLSVADLRGVGLSNSKAGFILQLTENVLSEKLNFSIFEAMSDAEVLKALTALNGIGPWSAKMYLIFMLCREDVLPYEDGAFLQAYSWLYPMVGQKPSEIAAACAHWRPYSSIAARYLYKALDMGMTKGLPPE</sequence>
<dbReference type="CDD" id="cd00056">
    <property type="entry name" value="ENDO3c"/>
    <property type="match status" value="1"/>
</dbReference>
<proteinExistence type="inferred from homology"/>
<dbReference type="OrthoDB" id="9785929at2"/>
<evidence type="ECO:0000259" key="6">
    <source>
        <dbReference type="SMART" id="SM00478"/>
    </source>
</evidence>
<dbReference type="PANTHER" id="PTHR43003">
    <property type="entry name" value="DNA-3-METHYLADENINE GLYCOSYLASE"/>
    <property type="match status" value="1"/>
</dbReference>
<evidence type="ECO:0000256" key="3">
    <source>
        <dbReference type="ARBA" id="ARBA00012000"/>
    </source>
</evidence>
<dbReference type="GO" id="GO:0032131">
    <property type="term" value="F:alkylated DNA binding"/>
    <property type="evidence" value="ECO:0007669"/>
    <property type="project" value="TreeGrafter"/>
</dbReference>
<reference evidence="7" key="1">
    <citation type="journal article" date="2015" name="Genome Announc.">
        <title>Draft Genome Sequence of Anaerolineae Strain TC1, a Novel Isolate from a Methanogenic Wastewater Treatment System.</title>
        <authorList>
            <person name="Matsuura N."/>
            <person name="Tourlousse D.M."/>
            <person name="Sun L."/>
            <person name="Toyonaga M."/>
            <person name="Kuroda K."/>
            <person name="Ohashi A."/>
            <person name="Cruz R."/>
            <person name="Yamaguchi T."/>
            <person name="Sekiguchi Y."/>
        </authorList>
    </citation>
    <scope>NUCLEOTIDE SEQUENCE [LARGE SCALE GENOMIC DNA]</scope>
    <source>
        <strain evidence="7">TC1</strain>
    </source>
</reference>
<dbReference type="InterPro" id="IPR003265">
    <property type="entry name" value="HhH-GPD_domain"/>
</dbReference>
<dbReference type="AlphaFoldDB" id="A0A0S7BVA7"/>
<dbReference type="GO" id="GO:0008725">
    <property type="term" value="F:DNA-3-methyladenine glycosylase activity"/>
    <property type="evidence" value="ECO:0007669"/>
    <property type="project" value="TreeGrafter"/>
</dbReference>
<comment type="catalytic activity">
    <reaction evidence="1">
        <text>Hydrolysis of alkylated DNA, releasing 3-methyladenine, 3-methylguanine, 7-methylguanine and 7-methyladenine.</text>
        <dbReference type="EC" id="3.2.2.21"/>
    </reaction>
</comment>
<dbReference type="STRING" id="1678840.ATC1_131674"/>
<keyword evidence="8" id="KW-1185">Reference proteome</keyword>
<keyword evidence="5" id="KW-0234">DNA repair</keyword>
<dbReference type="FunFam" id="1.10.340.30:FF:000004">
    <property type="entry name" value="DNA-3-methyladenine glycosylase II"/>
    <property type="match status" value="1"/>
</dbReference>
<gene>
    <name evidence="7" type="ORF">ATC1_131674</name>
</gene>
<feature type="domain" description="HhH-GPD" evidence="6">
    <location>
        <begin position="51"/>
        <end position="203"/>
    </location>
</feature>
<dbReference type="GO" id="GO:0032993">
    <property type="term" value="C:protein-DNA complex"/>
    <property type="evidence" value="ECO:0007669"/>
    <property type="project" value="TreeGrafter"/>
</dbReference>
<evidence type="ECO:0000313" key="7">
    <source>
        <dbReference type="EMBL" id="GAP41678.1"/>
    </source>
</evidence>
<organism evidence="7">
    <name type="scientific">Flexilinea flocculi</name>
    <dbReference type="NCBI Taxonomy" id="1678840"/>
    <lineage>
        <taxon>Bacteria</taxon>
        <taxon>Bacillati</taxon>
        <taxon>Chloroflexota</taxon>
        <taxon>Anaerolineae</taxon>
        <taxon>Anaerolineales</taxon>
        <taxon>Anaerolineaceae</taxon>
        <taxon>Flexilinea</taxon>
    </lineage>
</organism>
<evidence type="ECO:0000256" key="2">
    <source>
        <dbReference type="ARBA" id="ARBA00010817"/>
    </source>
</evidence>
<dbReference type="SUPFAM" id="SSF48150">
    <property type="entry name" value="DNA-glycosylase"/>
    <property type="match status" value="1"/>
</dbReference>
<name>A0A0S7BVA7_9CHLR</name>